<dbReference type="GO" id="GO:0009372">
    <property type="term" value="P:quorum sensing"/>
    <property type="evidence" value="ECO:0007669"/>
    <property type="project" value="UniProtKB-ARBA"/>
</dbReference>
<evidence type="ECO:0000259" key="3">
    <source>
        <dbReference type="Pfam" id="PF06737"/>
    </source>
</evidence>
<name>A0A1A2ZD08_9MYCO</name>
<dbReference type="InterPro" id="IPR010618">
    <property type="entry name" value="RPF"/>
</dbReference>
<comment type="caution">
    <text evidence="4">The sequence shown here is derived from an EMBL/GenBank/DDBJ whole genome shotgun (WGS) entry which is preliminary data.</text>
</comment>
<protein>
    <submittedName>
        <fullName evidence="4">Resuscitation-promoting factor</fullName>
    </submittedName>
</protein>
<dbReference type="GO" id="GO:0042127">
    <property type="term" value="P:regulation of cell population proliferation"/>
    <property type="evidence" value="ECO:0007669"/>
    <property type="project" value="UniProtKB-ARBA"/>
</dbReference>
<proteinExistence type="inferred from homology"/>
<comment type="similarity">
    <text evidence="1">Belongs to the transglycosylase family. Rpf subfamily.</text>
</comment>
<evidence type="ECO:0000256" key="1">
    <source>
        <dbReference type="ARBA" id="ARBA00010830"/>
    </source>
</evidence>
<reference evidence="5" key="1">
    <citation type="submission" date="2016-06" db="EMBL/GenBank/DDBJ databases">
        <authorList>
            <person name="Sutton G."/>
            <person name="Brinkac L."/>
            <person name="Sanka R."/>
            <person name="Adams M."/>
            <person name="Lau E."/>
            <person name="Sam S."/>
            <person name="Sreng N."/>
            <person name="Him V."/>
            <person name="Kerleguer A."/>
            <person name="Cheng S."/>
        </authorList>
    </citation>
    <scope>NUCLEOTIDE SEQUENCE [LARGE SCALE GENOMIC DNA]</scope>
    <source>
        <strain evidence="5">E861</strain>
    </source>
</reference>
<dbReference type="GO" id="GO:0016787">
    <property type="term" value="F:hydrolase activity"/>
    <property type="evidence" value="ECO:0007669"/>
    <property type="project" value="UniProtKB-KW"/>
</dbReference>
<feature type="domain" description="Resuscitation-promoting factor core lysozyme-like" evidence="3">
    <location>
        <begin position="40"/>
        <end position="112"/>
    </location>
</feature>
<dbReference type="SUPFAM" id="SSF53955">
    <property type="entry name" value="Lysozyme-like"/>
    <property type="match status" value="1"/>
</dbReference>
<organism evidence="4 5">
    <name type="scientific">Mycobacterium kyorinense</name>
    <dbReference type="NCBI Taxonomy" id="487514"/>
    <lineage>
        <taxon>Bacteria</taxon>
        <taxon>Bacillati</taxon>
        <taxon>Actinomycetota</taxon>
        <taxon>Actinomycetes</taxon>
        <taxon>Mycobacteriales</taxon>
        <taxon>Mycobacteriaceae</taxon>
        <taxon>Mycobacterium</taxon>
    </lineage>
</organism>
<dbReference type="GO" id="GO:0005576">
    <property type="term" value="C:extracellular region"/>
    <property type="evidence" value="ECO:0007669"/>
    <property type="project" value="UniProtKB-ARBA"/>
</dbReference>
<dbReference type="AlphaFoldDB" id="A0A1A2ZD08"/>
<dbReference type="Proteomes" id="UP000093592">
    <property type="component" value="Unassembled WGS sequence"/>
</dbReference>
<dbReference type="Gene3D" id="1.10.530.10">
    <property type="match status" value="1"/>
</dbReference>
<evidence type="ECO:0000313" key="5">
    <source>
        <dbReference type="Proteomes" id="UP000093592"/>
    </source>
</evidence>
<dbReference type="CDD" id="cd13925">
    <property type="entry name" value="RPF"/>
    <property type="match status" value="1"/>
</dbReference>
<dbReference type="InterPro" id="IPR023346">
    <property type="entry name" value="Lysozyme-like_dom_sf"/>
</dbReference>
<sequence>MAHRSAAPISKTLCKSLMKGAIVVVAISLVIDPATGVAYADAVNWDAVAECESGSDWSADTGNGFYGGLQFKPSTWAANGGVGSPADASREQQIAVAERVLKTQGPEAWPKCGPNQALFPTEVVNILRSGHPVRTTLRKLWSKAIPH</sequence>
<evidence type="ECO:0000256" key="2">
    <source>
        <dbReference type="ARBA" id="ARBA00022801"/>
    </source>
</evidence>
<gene>
    <name evidence="4" type="ORF">A5707_18550</name>
</gene>
<dbReference type="EMBL" id="LZKJ01000080">
    <property type="protein sequence ID" value="OBI48110.1"/>
    <property type="molecule type" value="Genomic_DNA"/>
</dbReference>
<dbReference type="Pfam" id="PF06737">
    <property type="entry name" value="Transglycosylas"/>
    <property type="match status" value="1"/>
</dbReference>
<keyword evidence="2" id="KW-0378">Hydrolase</keyword>
<evidence type="ECO:0000313" key="4">
    <source>
        <dbReference type="EMBL" id="OBI48110.1"/>
    </source>
</evidence>
<accession>A0A1A2ZD08</accession>
<dbReference type="GO" id="GO:0010629">
    <property type="term" value="P:negative regulation of gene expression"/>
    <property type="evidence" value="ECO:0007669"/>
    <property type="project" value="UniProtKB-ARBA"/>
</dbReference>